<evidence type="ECO:0000259" key="8">
    <source>
        <dbReference type="PROSITE" id="PS50206"/>
    </source>
</evidence>
<dbReference type="PROSITE" id="PS50054">
    <property type="entry name" value="TYR_PHOSPHATASE_DUAL"/>
    <property type="match status" value="1"/>
</dbReference>
<comment type="similarity">
    <text evidence="1">Belongs to the protein-tyrosine phosphatase family. Non-receptor class dual specificity subfamily.</text>
</comment>
<evidence type="ECO:0000259" key="6">
    <source>
        <dbReference type="PROSITE" id="PS50054"/>
    </source>
</evidence>
<feature type="compositionally biased region" description="Pro residues" evidence="5">
    <location>
        <begin position="445"/>
        <end position="458"/>
    </location>
</feature>
<accession>A0A8S1HFJ6</accession>
<evidence type="ECO:0000313" key="9">
    <source>
        <dbReference type="EMBL" id="CAD6195343.1"/>
    </source>
</evidence>
<feature type="region of interest" description="Disordered" evidence="5">
    <location>
        <begin position="428"/>
        <end position="458"/>
    </location>
</feature>
<evidence type="ECO:0000256" key="4">
    <source>
        <dbReference type="ARBA" id="ARBA00022912"/>
    </source>
</evidence>
<reference evidence="9" key="1">
    <citation type="submission" date="2020-10" db="EMBL/GenBank/DDBJ databases">
        <authorList>
            <person name="Kikuchi T."/>
        </authorList>
    </citation>
    <scope>NUCLEOTIDE SEQUENCE</scope>
    <source>
        <strain evidence="9">NKZ352</strain>
    </source>
</reference>
<dbReference type="PROSITE" id="PS50056">
    <property type="entry name" value="TYR_PHOSPHATASE_2"/>
    <property type="match status" value="1"/>
</dbReference>
<dbReference type="SUPFAM" id="SSF52799">
    <property type="entry name" value="(Phosphotyrosine protein) phosphatases II"/>
    <property type="match status" value="1"/>
</dbReference>
<feature type="domain" description="Rhodanese" evidence="8">
    <location>
        <begin position="24"/>
        <end position="155"/>
    </location>
</feature>
<evidence type="ECO:0000259" key="7">
    <source>
        <dbReference type="PROSITE" id="PS50056"/>
    </source>
</evidence>
<dbReference type="Gene3D" id="3.90.190.10">
    <property type="entry name" value="Protein tyrosine phosphatase superfamily"/>
    <property type="match status" value="1"/>
</dbReference>
<dbReference type="Gene3D" id="3.40.250.10">
    <property type="entry name" value="Rhodanese-like domain"/>
    <property type="match status" value="1"/>
</dbReference>
<dbReference type="Proteomes" id="UP000835052">
    <property type="component" value="Unassembled WGS sequence"/>
</dbReference>
<dbReference type="PROSITE" id="PS50206">
    <property type="entry name" value="RHODANESE_3"/>
    <property type="match status" value="1"/>
</dbReference>
<dbReference type="InterPro" id="IPR008343">
    <property type="entry name" value="MKP"/>
</dbReference>
<dbReference type="InterPro" id="IPR016130">
    <property type="entry name" value="Tyr_Pase_AS"/>
</dbReference>
<dbReference type="GO" id="GO:0033550">
    <property type="term" value="F:MAP kinase tyrosine phosphatase activity"/>
    <property type="evidence" value="ECO:0007669"/>
    <property type="project" value="TreeGrafter"/>
</dbReference>
<dbReference type="InterPro" id="IPR020422">
    <property type="entry name" value="TYR_PHOSPHATASE_DUAL_dom"/>
</dbReference>
<dbReference type="InterPro" id="IPR000340">
    <property type="entry name" value="Dual-sp_phosphatase_cat-dom"/>
</dbReference>
<name>A0A8S1HFJ6_9PELO</name>
<feature type="domain" description="Tyrosine-protein phosphatase" evidence="6">
    <location>
        <begin position="179"/>
        <end position="322"/>
    </location>
</feature>
<dbReference type="InterPro" id="IPR029021">
    <property type="entry name" value="Prot-tyrosine_phosphatase-like"/>
</dbReference>
<proteinExistence type="inferred from homology"/>
<feature type="region of interest" description="Disordered" evidence="5">
    <location>
        <begin position="552"/>
        <end position="597"/>
    </location>
</feature>
<feature type="domain" description="Tyrosine specific protein phosphatases" evidence="7">
    <location>
        <begin position="242"/>
        <end position="303"/>
    </location>
</feature>
<dbReference type="OrthoDB" id="165342at2759"/>
<dbReference type="Pfam" id="PF00782">
    <property type="entry name" value="DSPc"/>
    <property type="match status" value="1"/>
</dbReference>
<dbReference type="GO" id="GO:0005737">
    <property type="term" value="C:cytoplasm"/>
    <property type="evidence" value="ECO:0007669"/>
    <property type="project" value="TreeGrafter"/>
</dbReference>
<keyword evidence="10" id="KW-1185">Reference proteome</keyword>
<dbReference type="GO" id="GO:0017017">
    <property type="term" value="F:MAP kinase tyrosine/serine/threonine phosphatase activity"/>
    <property type="evidence" value="ECO:0007669"/>
    <property type="project" value="InterPro"/>
</dbReference>
<dbReference type="SUPFAM" id="SSF52821">
    <property type="entry name" value="Rhodanese/Cell cycle control phosphatase"/>
    <property type="match status" value="1"/>
</dbReference>
<gene>
    <name evidence="9" type="ORF">CAUJ_LOCUS11262</name>
</gene>
<dbReference type="InterPro" id="IPR036873">
    <property type="entry name" value="Rhodanese-like_dom_sf"/>
</dbReference>
<dbReference type="GO" id="GO:0043409">
    <property type="term" value="P:negative regulation of MAPK cascade"/>
    <property type="evidence" value="ECO:0007669"/>
    <property type="project" value="TreeGrafter"/>
</dbReference>
<protein>
    <recommendedName>
        <fullName evidence="2">protein-tyrosine-phosphatase</fullName>
        <ecNumber evidence="2">3.1.3.48</ecNumber>
    </recommendedName>
</protein>
<feature type="region of interest" description="Disordered" evidence="5">
    <location>
        <begin position="374"/>
        <end position="410"/>
    </location>
</feature>
<evidence type="ECO:0000256" key="5">
    <source>
        <dbReference type="SAM" id="MobiDB-lite"/>
    </source>
</evidence>
<dbReference type="InterPro" id="IPR001763">
    <property type="entry name" value="Rhodanese-like_dom"/>
</dbReference>
<dbReference type="GO" id="GO:0008330">
    <property type="term" value="F:protein tyrosine/threonine phosphatase activity"/>
    <property type="evidence" value="ECO:0007669"/>
    <property type="project" value="TreeGrafter"/>
</dbReference>
<comment type="caution">
    <text evidence="9">The sequence shown here is derived from an EMBL/GenBank/DDBJ whole genome shotgun (WGS) entry which is preliminary data.</text>
</comment>
<organism evidence="9 10">
    <name type="scientific">Caenorhabditis auriculariae</name>
    <dbReference type="NCBI Taxonomy" id="2777116"/>
    <lineage>
        <taxon>Eukaryota</taxon>
        <taxon>Metazoa</taxon>
        <taxon>Ecdysozoa</taxon>
        <taxon>Nematoda</taxon>
        <taxon>Chromadorea</taxon>
        <taxon>Rhabditida</taxon>
        <taxon>Rhabditina</taxon>
        <taxon>Rhabditomorpha</taxon>
        <taxon>Rhabditoidea</taxon>
        <taxon>Rhabditidae</taxon>
        <taxon>Peloderinae</taxon>
        <taxon>Caenorhabditis</taxon>
    </lineage>
</organism>
<dbReference type="PRINTS" id="PR01764">
    <property type="entry name" value="MAPKPHPHTASE"/>
</dbReference>
<sequence length="597" mass="66021">MVQDMTVLDMEITSAGLAALLRESLATTMIVDTRAFTDFNNSHVKFSINAFFSKLIRRRLCEDKIDNDCLVSQLMRAAGDRDMNEVLDVVLYAEDDKQQCRAPKRRISTCGASDSSAKVLRVLRDRLEETNRFRGIMILEGGFNKFQNAFPQLCEPTEGMARMPQSLSQPCLSNQLGDGITCILPYLYLGSQVDSLDEPKLTNLGITCVVNLSIGCPKSICITDEKNFLRIPVNDSYQEKLLPYFEKAYRFLENVRESGRKCLIHCLAGISRSPTLAISYIMRHLKLSSEDAYRFVKEKRPSISPNFNFMGQLLEYEQQLVREHVLNLEQPLKLRTEKSMSLIQDCERLSDLCPPKVPKSASSHCVFAPSESIGSNADSGIGTDDVESDSASDSHSLLNENGKREQPMRPRQLALGLGLLMPRRAMNELPSPSTEMSRLSFTPDTSPPIFPSPATAPPAAPQLTFSNPCFLSPTAPCMRDSFTPATSGISVFENPCFRRELATTSASEPSAGDSNCSTTGSCMSKFRFWKKPQQRSTARPECLRTAGLLLTSAPGGGLTTTTEEVESPESGFQEMKPSPEDDRQSISSASSLEIAVQ</sequence>
<dbReference type="InterPro" id="IPR000387">
    <property type="entry name" value="Tyr_Pase_dom"/>
</dbReference>
<evidence type="ECO:0000256" key="1">
    <source>
        <dbReference type="ARBA" id="ARBA00008601"/>
    </source>
</evidence>
<evidence type="ECO:0000256" key="3">
    <source>
        <dbReference type="ARBA" id="ARBA00022801"/>
    </source>
</evidence>
<dbReference type="EC" id="3.1.3.48" evidence="2"/>
<feature type="compositionally biased region" description="Polar residues" evidence="5">
    <location>
        <begin position="430"/>
        <end position="444"/>
    </location>
</feature>
<dbReference type="PANTHER" id="PTHR10159:SF533">
    <property type="entry name" value="TYROSINE-PROTEIN PHOSPHATASE VHP-1"/>
    <property type="match status" value="1"/>
</dbReference>
<dbReference type="PANTHER" id="PTHR10159">
    <property type="entry name" value="DUAL SPECIFICITY PROTEIN PHOSPHATASE"/>
    <property type="match status" value="1"/>
</dbReference>
<evidence type="ECO:0000313" key="10">
    <source>
        <dbReference type="Proteomes" id="UP000835052"/>
    </source>
</evidence>
<dbReference type="CDD" id="cd14568">
    <property type="entry name" value="DSP_MKP_classIII"/>
    <property type="match status" value="1"/>
</dbReference>
<dbReference type="PROSITE" id="PS00383">
    <property type="entry name" value="TYR_PHOSPHATASE_1"/>
    <property type="match status" value="1"/>
</dbReference>
<dbReference type="SMART" id="SM00195">
    <property type="entry name" value="DSPc"/>
    <property type="match status" value="1"/>
</dbReference>
<keyword evidence="3" id="KW-0378">Hydrolase</keyword>
<dbReference type="AlphaFoldDB" id="A0A8S1HFJ6"/>
<evidence type="ECO:0000256" key="2">
    <source>
        <dbReference type="ARBA" id="ARBA00013064"/>
    </source>
</evidence>
<dbReference type="CDD" id="cd01446">
    <property type="entry name" value="DSP_MapKP"/>
    <property type="match status" value="1"/>
</dbReference>
<dbReference type="EMBL" id="CAJGYM010000053">
    <property type="protein sequence ID" value="CAD6195343.1"/>
    <property type="molecule type" value="Genomic_DNA"/>
</dbReference>
<keyword evidence="4" id="KW-0904">Protein phosphatase</keyword>